<evidence type="ECO:0000313" key="2">
    <source>
        <dbReference type="Proteomes" id="UP000657372"/>
    </source>
</evidence>
<organism evidence="1 2">
    <name type="scientific">Herminiimonas contaminans</name>
    <dbReference type="NCBI Taxonomy" id="1111140"/>
    <lineage>
        <taxon>Bacteria</taxon>
        <taxon>Pseudomonadati</taxon>
        <taxon>Pseudomonadota</taxon>
        <taxon>Betaproteobacteria</taxon>
        <taxon>Burkholderiales</taxon>
        <taxon>Oxalobacteraceae</taxon>
        <taxon>Herminiimonas</taxon>
    </lineage>
</organism>
<proteinExistence type="predicted"/>
<dbReference type="Proteomes" id="UP000657372">
    <property type="component" value="Unassembled WGS sequence"/>
</dbReference>
<evidence type="ECO:0000313" key="1">
    <source>
        <dbReference type="EMBL" id="MBF8177214.1"/>
    </source>
</evidence>
<dbReference type="EMBL" id="JADOEL010000003">
    <property type="protein sequence ID" value="MBF8177214.1"/>
    <property type="molecule type" value="Genomic_DNA"/>
</dbReference>
<gene>
    <name evidence="1" type="ORF">IXC47_05930</name>
</gene>
<sequence>MSNEIREIWTRFDELIAKSANPDTSAVVQAIKLQTEFMNIRLAQMEQSLASIARGVGK</sequence>
<name>A0ABS0ER13_9BURK</name>
<reference evidence="1 2" key="1">
    <citation type="submission" date="2020-11" db="EMBL/GenBank/DDBJ databases">
        <title>WGS of Herminiimonas contaminans strain Marseille-Q4544 isolated from planarians Schmidtea mediterranea.</title>
        <authorList>
            <person name="Kangale L."/>
        </authorList>
    </citation>
    <scope>NUCLEOTIDE SEQUENCE [LARGE SCALE GENOMIC DNA]</scope>
    <source>
        <strain evidence="1 2">Marseille-Q4544</strain>
    </source>
</reference>
<dbReference type="RefSeq" id="WP_195874969.1">
    <property type="nucleotide sequence ID" value="NZ_JADOEL010000003.1"/>
</dbReference>
<accession>A0ABS0ER13</accession>
<keyword evidence="2" id="KW-1185">Reference proteome</keyword>
<comment type="caution">
    <text evidence="1">The sequence shown here is derived from an EMBL/GenBank/DDBJ whole genome shotgun (WGS) entry which is preliminary data.</text>
</comment>
<protein>
    <submittedName>
        <fullName evidence="1">Uncharacterized protein</fullName>
    </submittedName>
</protein>